<feature type="compositionally biased region" description="Polar residues" evidence="6">
    <location>
        <begin position="1"/>
        <end position="47"/>
    </location>
</feature>
<dbReference type="AlphaFoldDB" id="A0A1A5ZWJ2"/>
<dbReference type="EMBL" id="KI894036">
    <property type="protein sequence ID" value="OBR82176.1"/>
    <property type="molecule type" value="Genomic_DNA"/>
</dbReference>
<proteinExistence type="predicted"/>
<dbReference type="VEuPathDB" id="FungiDB:I303_08090"/>
<dbReference type="CDD" id="cd12148">
    <property type="entry name" value="fungal_TF_MHR"/>
    <property type="match status" value="1"/>
</dbReference>
<dbReference type="GO" id="GO:0003677">
    <property type="term" value="F:DNA binding"/>
    <property type="evidence" value="ECO:0007669"/>
    <property type="project" value="UniProtKB-KW"/>
</dbReference>
<keyword evidence="4" id="KW-0804">Transcription</keyword>
<accession>A0A1A5ZWJ2</accession>
<dbReference type="InterPro" id="IPR050797">
    <property type="entry name" value="Carb_Metab_Trans_Reg"/>
</dbReference>
<keyword evidence="2" id="KW-0805">Transcription regulation</keyword>
<dbReference type="GO" id="GO:0006351">
    <property type="term" value="P:DNA-templated transcription"/>
    <property type="evidence" value="ECO:0007669"/>
    <property type="project" value="InterPro"/>
</dbReference>
<evidence type="ECO:0000313" key="8">
    <source>
        <dbReference type="EMBL" id="OBR82176.1"/>
    </source>
</evidence>
<organism evidence="8">
    <name type="scientific">Kwoniella dejecticola CBS 10117</name>
    <dbReference type="NCBI Taxonomy" id="1296121"/>
    <lineage>
        <taxon>Eukaryota</taxon>
        <taxon>Fungi</taxon>
        <taxon>Dikarya</taxon>
        <taxon>Basidiomycota</taxon>
        <taxon>Agaricomycotina</taxon>
        <taxon>Tremellomycetes</taxon>
        <taxon>Tremellales</taxon>
        <taxon>Cryptococcaceae</taxon>
        <taxon>Kwoniella</taxon>
    </lineage>
</organism>
<dbReference type="Pfam" id="PF04082">
    <property type="entry name" value="Fungal_trans"/>
    <property type="match status" value="1"/>
</dbReference>
<dbReference type="OrthoDB" id="2590868at2759"/>
<keyword evidence="1" id="KW-0479">Metal-binding</keyword>
<name>A0A1A5ZWJ2_9TREE</name>
<evidence type="ECO:0000256" key="2">
    <source>
        <dbReference type="ARBA" id="ARBA00023015"/>
    </source>
</evidence>
<dbReference type="PANTHER" id="PTHR31668">
    <property type="entry name" value="GLUCOSE TRANSPORT TRANSCRIPTION REGULATOR RGT1-RELATED-RELATED"/>
    <property type="match status" value="1"/>
</dbReference>
<reference evidence="8" key="1">
    <citation type="submission" date="2013-07" db="EMBL/GenBank/DDBJ databases">
        <title>The Genome Sequence of Cryptococcus dejecticola CBS10117.</title>
        <authorList>
            <consortium name="The Broad Institute Genome Sequencing Platform"/>
            <person name="Cuomo C."/>
            <person name="Litvintseva A."/>
            <person name="Chen Y."/>
            <person name="Heitman J."/>
            <person name="Sun S."/>
            <person name="Springer D."/>
            <person name="Dromer F."/>
            <person name="Young S.K."/>
            <person name="Zeng Q."/>
            <person name="Gargeya S."/>
            <person name="Fitzgerald M."/>
            <person name="Abouelleil A."/>
            <person name="Alvarado L."/>
            <person name="Berlin A.M."/>
            <person name="Chapman S.B."/>
            <person name="Dewar J."/>
            <person name="Goldberg J."/>
            <person name="Griggs A."/>
            <person name="Gujja S."/>
            <person name="Hansen M."/>
            <person name="Howarth C."/>
            <person name="Imamovic A."/>
            <person name="Larimer J."/>
            <person name="McCowan C."/>
            <person name="Murphy C."/>
            <person name="Pearson M."/>
            <person name="Priest M."/>
            <person name="Roberts A."/>
            <person name="Saif S."/>
            <person name="Shea T."/>
            <person name="Sykes S."/>
            <person name="Wortman J."/>
            <person name="Nusbaum C."/>
            <person name="Birren B."/>
        </authorList>
    </citation>
    <scope>NUCLEOTIDE SEQUENCE [LARGE SCALE GENOMIC DNA]</scope>
    <source>
        <strain evidence="8">CBS 10117</strain>
    </source>
</reference>
<feature type="region of interest" description="Disordered" evidence="6">
    <location>
        <begin position="190"/>
        <end position="216"/>
    </location>
</feature>
<dbReference type="InterPro" id="IPR036864">
    <property type="entry name" value="Zn2-C6_fun-type_DNA-bd_sf"/>
</dbReference>
<dbReference type="SUPFAM" id="SSF57701">
    <property type="entry name" value="Zn2/Cys6 DNA-binding domain"/>
    <property type="match status" value="1"/>
</dbReference>
<dbReference type="PANTHER" id="PTHR31668:SF26">
    <property type="entry name" value="GLUCOSE TRANSPORT TRANSCRIPTION REGULATOR RGT1-RELATED"/>
    <property type="match status" value="1"/>
</dbReference>
<protein>
    <recommendedName>
        <fullName evidence="7">Zn(2)-C6 fungal-type domain-containing protein</fullName>
    </recommendedName>
</protein>
<evidence type="ECO:0000259" key="7">
    <source>
        <dbReference type="PROSITE" id="PS50048"/>
    </source>
</evidence>
<dbReference type="PROSITE" id="PS00463">
    <property type="entry name" value="ZN2_CY6_FUNGAL_1"/>
    <property type="match status" value="1"/>
</dbReference>
<evidence type="ECO:0000256" key="6">
    <source>
        <dbReference type="SAM" id="MobiDB-lite"/>
    </source>
</evidence>
<dbReference type="SMART" id="SM00906">
    <property type="entry name" value="Fungal_trans"/>
    <property type="match status" value="1"/>
</dbReference>
<dbReference type="InterPro" id="IPR007219">
    <property type="entry name" value="XnlR_reg_dom"/>
</dbReference>
<sequence>MPHTESIPSTSSTGGPREILQSSPTASTSARAFRQETPSTAPESSSHAKQRTRIQRACDTCRDKRLKCEYERGSTTCLRCQKSSLICQAIRPAPNDDRPRAKRLRSKKARAERIDNESSVSDGDGTSDDSQYRSQGLEPRYLGSTSLSGLTALTLSLLPNSNRHDLNNLDDRYAHFRISLQSDDEAVLVGRGTAESDDRPKVKRRRGLSKDVGATDHTQQNLAESVLKEGVIQSLIHSYRLNILPLSPILSLAELCSIEPSLGYAIQSEDIGPPPPNPLPNALTRLAVCTLAALSRQVPRHIYHSLFARLTVTLNGAEGSRLMRTSSLGNVQVLLLLSSSAEMHSSNTDQGGGLSWLRSGLAIRMAQDIGLHREIAQNTIPIQQINRRRRIWAACIISDRWYAISFGRPMAINLFDCDAAGPSIYADDVGPGLKSKEAPFQVHAEIAKLSVILGRVIRYCYSPLGMDITIDGQLQNLSDDLVRWRHDLPSNLKFELGAKAVFPGLLHLLATCVDFLFLRAFMKPIKPIPSQLIFRPEAKQWQDVVTHSAEAIKWCAAEGAYYLDTWFPVMYSLAWCFIVQLHSYVERRSPDTLVLLQLAESSLRQWAASVSDEPNSDNAMRVKVLALVSLLSSAALRMSEPTDGSVPIPDPMTFPSSAFSNLSGSPADQFGWTSSINPMDPALGNISESLPSFGDDLSILNQFFFGPQESSSFQSDQDFLNGIAQAGFDLPDYEYGPT</sequence>
<evidence type="ECO:0000256" key="3">
    <source>
        <dbReference type="ARBA" id="ARBA00023125"/>
    </source>
</evidence>
<dbReference type="InterPro" id="IPR001138">
    <property type="entry name" value="Zn2Cys6_DnaBD"/>
</dbReference>
<dbReference type="PROSITE" id="PS50048">
    <property type="entry name" value="ZN2_CY6_FUNGAL_2"/>
    <property type="match status" value="1"/>
</dbReference>
<evidence type="ECO:0000256" key="5">
    <source>
        <dbReference type="ARBA" id="ARBA00023242"/>
    </source>
</evidence>
<dbReference type="Gene3D" id="4.10.240.10">
    <property type="entry name" value="Zn(2)-C6 fungal-type DNA-binding domain"/>
    <property type="match status" value="1"/>
</dbReference>
<feature type="region of interest" description="Disordered" evidence="6">
    <location>
        <begin position="91"/>
        <end position="136"/>
    </location>
</feature>
<evidence type="ECO:0000256" key="1">
    <source>
        <dbReference type="ARBA" id="ARBA00022723"/>
    </source>
</evidence>
<keyword evidence="3" id="KW-0238">DNA-binding</keyword>
<keyword evidence="5" id="KW-0539">Nucleus</keyword>
<gene>
    <name evidence="8" type="ORF">I303_08090</name>
</gene>
<dbReference type="STRING" id="1296121.A0A1A5ZWJ2"/>
<dbReference type="SMART" id="SM00066">
    <property type="entry name" value="GAL4"/>
    <property type="match status" value="1"/>
</dbReference>
<feature type="domain" description="Zn(2)-C6 fungal-type" evidence="7">
    <location>
        <begin position="57"/>
        <end position="87"/>
    </location>
</feature>
<dbReference type="GO" id="GO:0008270">
    <property type="term" value="F:zinc ion binding"/>
    <property type="evidence" value="ECO:0007669"/>
    <property type="project" value="InterPro"/>
</dbReference>
<dbReference type="CDD" id="cd00067">
    <property type="entry name" value="GAL4"/>
    <property type="match status" value="1"/>
</dbReference>
<dbReference type="GO" id="GO:0000981">
    <property type="term" value="F:DNA-binding transcription factor activity, RNA polymerase II-specific"/>
    <property type="evidence" value="ECO:0007669"/>
    <property type="project" value="InterPro"/>
</dbReference>
<dbReference type="Pfam" id="PF00172">
    <property type="entry name" value="Zn_clus"/>
    <property type="match status" value="1"/>
</dbReference>
<evidence type="ECO:0000256" key="4">
    <source>
        <dbReference type="ARBA" id="ARBA00023163"/>
    </source>
</evidence>
<feature type="region of interest" description="Disordered" evidence="6">
    <location>
        <begin position="1"/>
        <end position="55"/>
    </location>
</feature>